<accession>A0ACD4RAQ2</accession>
<keyword evidence="2" id="KW-1185">Reference proteome</keyword>
<evidence type="ECO:0000313" key="2">
    <source>
        <dbReference type="Proteomes" id="UP001226091"/>
    </source>
</evidence>
<dbReference type="EMBL" id="CP126116">
    <property type="protein sequence ID" value="WHZ57568.1"/>
    <property type="molecule type" value="Genomic_DNA"/>
</dbReference>
<proteinExistence type="predicted"/>
<sequence length="285" mass="32155">MKLGVSSYSFYSALRSGNMSILEAIDWLKEHGGEHIEIVPIGFTLSDNSPLINDIVEKAKEAEIEISNYAVGANFIDKDEAQFNQELEQLKMQVDIAHALGVKRMRHDIASREKENTSIEQFMKDLPIIIKACREIADYAAQYGIITSIENHGFHVQHADRIRQIVHSVDRKNFRTTLDIGNFLCVDEDPLSAVKRTIPLASMVHFKDFYIRPHTQFPGEGFFQTTAGNFLRGAIAGQGDLDISGIIQVLKSFGYDGYISLEFEGMEDCLKAIEIGLNNIKRLWK</sequence>
<organism evidence="1 2">
    <name type="scientific">Metabacillus hrfriensis</name>
    <dbReference type="NCBI Taxonomy" id="3048891"/>
    <lineage>
        <taxon>Bacteria</taxon>
        <taxon>Bacillati</taxon>
        <taxon>Bacillota</taxon>
        <taxon>Bacilli</taxon>
        <taxon>Bacillales</taxon>
        <taxon>Bacillaceae</taxon>
        <taxon>Metabacillus</taxon>
    </lineage>
</organism>
<name>A0ACD4RAQ2_9BACI</name>
<protein>
    <submittedName>
        <fullName evidence="1">Sugar phosphate isomerase/epimerase family protein</fullName>
    </submittedName>
</protein>
<reference evidence="2" key="1">
    <citation type="journal article" date="2025" name="Aquaculture">
        <title>Assessment of the bioflocculant production and safety properties of Metabacillus hrfriensis sp. nov. based on phenotypic and whole-genome sequencing analysis.</title>
        <authorList>
            <person name="Zhang R."/>
            <person name="Zhao Z."/>
            <person name="Luo L."/>
            <person name="Wang S."/>
            <person name="Guo K."/>
            <person name="Xu W."/>
        </authorList>
    </citation>
    <scope>NUCLEOTIDE SEQUENCE [LARGE SCALE GENOMIC DNA]</scope>
    <source>
        <strain evidence="2">CT-WN-B3</strain>
    </source>
</reference>
<evidence type="ECO:0000313" key="1">
    <source>
        <dbReference type="EMBL" id="WHZ57568.1"/>
    </source>
</evidence>
<gene>
    <name evidence="1" type="ORF">QLQ22_23465</name>
</gene>
<keyword evidence="1" id="KW-0413">Isomerase</keyword>
<dbReference type="Proteomes" id="UP001226091">
    <property type="component" value="Chromosome"/>
</dbReference>